<dbReference type="Proteomes" id="UP001157091">
    <property type="component" value="Unassembled WGS sequence"/>
</dbReference>
<evidence type="ECO:0000256" key="3">
    <source>
        <dbReference type="ARBA" id="ARBA00022630"/>
    </source>
</evidence>
<dbReference type="InterPro" id="IPR016166">
    <property type="entry name" value="FAD-bd_PCMH"/>
</dbReference>
<dbReference type="InterPro" id="IPR016169">
    <property type="entry name" value="FAD-bd_PCMH_sub2"/>
</dbReference>
<evidence type="ECO:0000259" key="7">
    <source>
        <dbReference type="PROSITE" id="PS51387"/>
    </source>
</evidence>
<dbReference type="Gene3D" id="3.30.465.10">
    <property type="match status" value="1"/>
</dbReference>
<accession>A0ABQ6I1R8</accession>
<feature type="compositionally biased region" description="Basic residues" evidence="6">
    <location>
        <begin position="362"/>
        <end position="372"/>
    </location>
</feature>
<name>A0ABQ6I1R8_9MICO</name>
<gene>
    <name evidence="8" type="ORF">GCM10025864_24750</name>
</gene>
<feature type="region of interest" description="Disordered" evidence="6">
    <location>
        <begin position="296"/>
        <end position="372"/>
    </location>
</feature>
<evidence type="ECO:0000256" key="4">
    <source>
        <dbReference type="ARBA" id="ARBA00022827"/>
    </source>
</evidence>
<dbReference type="SUPFAM" id="SSF56176">
    <property type="entry name" value="FAD-binding/transporter-associated domain-like"/>
    <property type="match status" value="1"/>
</dbReference>
<evidence type="ECO:0000256" key="5">
    <source>
        <dbReference type="ARBA" id="ARBA00023002"/>
    </source>
</evidence>
<keyword evidence="3" id="KW-0285">Flavoprotein</keyword>
<proteinExistence type="inferred from homology"/>
<feature type="compositionally biased region" description="Low complexity" evidence="6">
    <location>
        <begin position="258"/>
        <end position="272"/>
    </location>
</feature>
<organism evidence="8 9">
    <name type="scientific">Luteimicrobium album</name>
    <dbReference type="NCBI Taxonomy" id="1054550"/>
    <lineage>
        <taxon>Bacteria</taxon>
        <taxon>Bacillati</taxon>
        <taxon>Actinomycetota</taxon>
        <taxon>Actinomycetes</taxon>
        <taxon>Micrococcales</taxon>
        <taxon>Luteimicrobium</taxon>
    </lineage>
</organism>
<reference evidence="9" key="1">
    <citation type="journal article" date="2019" name="Int. J. Syst. Evol. Microbiol.">
        <title>The Global Catalogue of Microorganisms (GCM) 10K type strain sequencing project: providing services to taxonomists for standard genome sequencing and annotation.</title>
        <authorList>
            <consortium name="The Broad Institute Genomics Platform"/>
            <consortium name="The Broad Institute Genome Sequencing Center for Infectious Disease"/>
            <person name="Wu L."/>
            <person name="Ma J."/>
        </authorList>
    </citation>
    <scope>NUCLEOTIDE SEQUENCE [LARGE SCALE GENOMIC DNA]</scope>
    <source>
        <strain evidence="9">NBRC 106348</strain>
    </source>
</reference>
<protein>
    <recommendedName>
        <fullName evidence="7">FAD-binding PCMH-type domain-containing protein</fullName>
    </recommendedName>
</protein>
<dbReference type="InterPro" id="IPR016167">
    <property type="entry name" value="FAD-bd_PCMH_sub1"/>
</dbReference>
<sequence length="372" mass="38592">MTPIDEVRKRLGEERDGLVVTPRDAGFDDVARVVFAGDGAAPALVARPCDVGEVSAVVRAAAATGVPFAVRGGGHGYARYGTVAGGLVLDLRLLGGVRIDPVRRVGTASAGTTAGDYTGAAAVHGLATGFGDTLGVGVPGLALGGGIGYLSRRDGLTLDNVLGAEVVLADGTVVRASDDENPELFWALRGGGGNFGVVTRLHLRLTPTTVVTGGLLAFAPDPRTVGALLAAAAAAPDELSLMVNVMKAPPARSCPPNATARRSSSRWSATQARSRRRTPSSRRCARPARCWSISSVRSRTPTCSGSRRTRPARGPRSAPASSSPSPRTRPPRWSTPSGPRRRPSPSSTCGRWAARSPACRATRPRSRTATRR</sequence>
<dbReference type="PANTHER" id="PTHR42973">
    <property type="entry name" value="BINDING OXIDOREDUCTASE, PUTATIVE (AFU_ORTHOLOGUE AFUA_1G17690)-RELATED"/>
    <property type="match status" value="1"/>
</dbReference>
<comment type="cofactor">
    <cofactor evidence="1">
        <name>FAD</name>
        <dbReference type="ChEBI" id="CHEBI:57692"/>
    </cofactor>
</comment>
<feature type="region of interest" description="Disordered" evidence="6">
    <location>
        <begin position="249"/>
        <end position="284"/>
    </location>
</feature>
<dbReference type="Gene3D" id="3.30.43.10">
    <property type="entry name" value="Uridine Diphospho-n-acetylenolpyruvylglucosamine Reductase, domain 2"/>
    <property type="match status" value="1"/>
</dbReference>
<dbReference type="InterPro" id="IPR006094">
    <property type="entry name" value="Oxid_FAD_bind_N"/>
</dbReference>
<comment type="similarity">
    <text evidence="2">Belongs to the oxygen-dependent FAD-linked oxidoreductase family.</text>
</comment>
<keyword evidence="5" id="KW-0560">Oxidoreductase</keyword>
<keyword evidence="9" id="KW-1185">Reference proteome</keyword>
<dbReference type="PROSITE" id="PS51387">
    <property type="entry name" value="FAD_PCMH"/>
    <property type="match status" value="1"/>
</dbReference>
<evidence type="ECO:0000256" key="2">
    <source>
        <dbReference type="ARBA" id="ARBA00005466"/>
    </source>
</evidence>
<dbReference type="PANTHER" id="PTHR42973:SF39">
    <property type="entry name" value="FAD-BINDING PCMH-TYPE DOMAIN-CONTAINING PROTEIN"/>
    <property type="match status" value="1"/>
</dbReference>
<dbReference type="RefSeq" id="WP_284293456.1">
    <property type="nucleotide sequence ID" value="NZ_BSUK01000001.1"/>
</dbReference>
<comment type="caution">
    <text evidence="8">The sequence shown here is derived from an EMBL/GenBank/DDBJ whole genome shotgun (WGS) entry which is preliminary data.</text>
</comment>
<keyword evidence="4" id="KW-0274">FAD</keyword>
<dbReference type="EMBL" id="BSUK01000001">
    <property type="protein sequence ID" value="GMA24716.1"/>
    <property type="molecule type" value="Genomic_DNA"/>
</dbReference>
<feature type="domain" description="FAD-binding PCMH-type" evidence="7">
    <location>
        <begin position="37"/>
        <end position="208"/>
    </location>
</feature>
<feature type="compositionally biased region" description="Low complexity" evidence="6">
    <location>
        <begin position="314"/>
        <end position="338"/>
    </location>
</feature>
<evidence type="ECO:0000313" key="9">
    <source>
        <dbReference type="Proteomes" id="UP001157091"/>
    </source>
</evidence>
<dbReference type="Pfam" id="PF01565">
    <property type="entry name" value="FAD_binding_4"/>
    <property type="match status" value="1"/>
</dbReference>
<evidence type="ECO:0000256" key="1">
    <source>
        <dbReference type="ARBA" id="ARBA00001974"/>
    </source>
</evidence>
<evidence type="ECO:0000313" key="8">
    <source>
        <dbReference type="EMBL" id="GMA24716.1"/>
    </source>
</evidence>
<feature type="compositionally biased region" description="Basic residues" evidence="6">
    <location>
        <begin position="273"/>
        <end position="284"/>
    </location>
</feature>
<evidence type="ECO:0000256" key="6">
    <source>
        <dbReference type="SAM" id="MobiDB-lite"/>
    </source>
</evidence>
<dbReference type="InterPro" id="IPR036318">
    <property type="entry name" value="FAD-bd_PCMH-like_sf"/>
</dbReference>
<dbReference type="InterPro" id="IPR050416">
    <property type="entry name" value="FAD-linked_Oxidoreductase"/>
</dbReference>